<keyword evidence="1" id="KW-1133">Transmembrane helix</keyword>
<protein>
    <submittedName>
        <fullName evidence="2">Uncharacterized protein</fullName>
    </submittedName>
</protein>
<organism evidence="2 3">
    <name type="scientific">Halocaridina rubra</name>
    <name type="common">Hawaiian red shrimp</name>
    <dbReference type="NCBI Taxonomy" id="373956"/>
    <lineage>
        <taxon>Eukaryota</taxon>
        <taxon>Metazoa</taxon>
        <taxon>Ecdysozoa</taxon>
        <taxon>Arthropoda</taxon>
        <taxon>Crustacea</taxon>
        <taxon>Multicrustacea</taxon>
        <taxon>Malacostraca</taxon>
        <taxon>Eumalacostraca</taxon>
        <taxon>Eucarida</taxon>
        <taxon>Decapoda</taxon>
        <taxon>Pleocyemata</taxon>
        <taxon>Caridea</taxon>
        <taxon>Atyoidea</taxon>
        <taxon>Atyidae</taxon>
        <taxon>Halocaridina</taxon>
    </lineage>
</organism>
<keyword evidence="1" id="KW-0472">Membrane</keyword>
<feature type="transmembrane region" description="Helical" evidence="1">
    <location>
        <begin position="23"/>
        <end position="43"/>
    </location>
</feature>
<feature type="non-terminal residue" evidence="2">
    <location>
        <position position="1"/>
    </location>
</feature>
<comment type="caution">
    <text evidence="2">The sequence shown here is derived from an EMBL/GenBank/DDBJ whole genome shotgun (WGS) entry which is preliminary data.</text>
</comment>
<name>A0AAN8WV24_HALRR</name>
<keyword evidence="1" id="KW-0812">Transmembrane</keyword>
<sequence>ENQEIDNEIDVVVSVLANLSPEMHINVIINTSYAFLATTIVAFRSEIYRKAGEGYEIAFIRKG</sequence>
<evidence type="ECO:0000313" key="3">
    <source>
        <dbReference type="Proteomes" id="UP001381693"/>
    </source>
</evidence>
<dbReference type="EMBL" id="JAXCGZ010013326">
    <property type="protein sequence ID" value="KAK7072840.1"/>
    <property type="molecule type" value="Genomic_DNA"/>
</dbReference>
<keyword evidence="3" id="KW-1185">Reference proteome</keyword>
<dbReference type="AlphaFoldDB" id="A0AAN8WV24"/>
<proteinExistence type="predicted"/>
<accession>A0AAN8WV24</accession>
<dbReference type="Proteomes" id="UP001381693">
    <property type="component" value="Unassembled WGS sequence"/>
</dbReference>
<gene>
    <name evidence="2" type="ORF">SK128_022442</name>
</gene>
<reference evidence="2 3" key="1">
    <citation type="submission" date="2023-11" db="EMBL/GenBank/DDBJ databases">
        <title>Halocaridina rubra genome assembly.</title>
        <authorList>
            <person name="Smith C."/>
        </authorList>
    </citation>
    <scope>NUCLEOTIDE SEQUENCE [LARGE SCALE GENOMIC DNA]</scope>
    <source>
        <strain evidence="2">EP-1</strain>
        <tissue evidence="2">Whole</tissue>
    </source>
</reference>
<evidence type="ECO:0000256" key="1">
    <source>
        <dbReference type="SAM" id="Phobius"/>
    </source>
</evidence>
<evidence type="ECO:0000313" key="2">
    <source>
        <dbReference type="EMBL" id="KAK7072840.1"/>
    </source>
</evidence>